<feature type="binding site" evidence="11">
    <location>
        <position position="148"/>
    </location>
    <ligand>
        <name>substrate</name>
    </ligand>
</feature>
<feature type="binding site" evidence="11">
    <location>
        <position position="237"/>
    </location>
    <ligand>
        <name>pyridoxal 5'-phosphate</name>
        <dbReference type="ChEBI" id="CHEBI:597326"/>
    </ligand>
</feature>
<dbReference type="HAMAP" id="MF_00834">
    <property type="entry name" value="BioA"/>
    <property type="match status" value="1"/>
</dbReference>
<gene>
    <name evidence="11" type="primary">bioA</name>
    <name evidence="12" type="ORF">AVDCRST_MAG69-1847</name>
</gene>
<feature type="modified residue" description="N6-(pyridoxal phosphate)lysine" evidence="11">
    <location>
        <position position="266"/>
    </location>
</feature>
<dbReference type="InterPro" id="IPR005814">
    <property type="entry name" value="Aminotrans_3"/>
</dbReference>
<dbReference type="GO" id="GO:0009102">
    <property type="term" value="P:biotin biosynthetic process"/>
    <property type="evidence" value="ECO:0007669"/>
    <property type="project" value="UniProtKB-UniRule"/>
</dbReference>
<comment type="subcellular location">
    <subcellularLocation>
        <location evidence="2 11">Cytoplasm</location>
    </subcellularLocation>
</comment>
<name>A0A6J4SIK2_9ACTN</name>
<dbReference type="Gene3D" id="3.40.640.10">
    <property type="entry name" value="Type I PLP-dependent aspartate aminotransferase-like (Major domain)"/>
    <property type="match status" value="1"/>
</dbReference>
<dbReference type="AlphaFoldDB" id="A0A6J4SIK2"/>
<comment type="catalytic activity">
    <reaction evidence="11">
        <text>(8S)-8-amino-7-oxononanoate + S-adenosyl-L-methionine = S-adenosyl-4-methylsulfanyl-2-oxobutanoate + (7R,8S)-7,8-diammoniononanoate</text>
        <dbReference type="Rhea" id="RHEA:16861"/>
        <dbReference type="ChEBI" id="CHEBI:16490"/>
        <dbReference type="ChEBI" id="CHEBI:59789"/>
        <dbReference type="ChEBI" id="CHEBI:149468"/>
        <dbReference type="ChEBI" id="CHEBI:149469"/>
        <dbReference type="EC" id="2.6.1.62"/>
    </reaction>
</comment>
<protein>
    <recommendedName>
        <fullName evidence="11">Adenosylmethionine-8-amino-7-oxononanoate aminotransferase</fullName>
        <ecNumber evidence="11">2.6.1.62</ecNumber>
    </recommendedName>
    <alternativeName>
        <fullName evidence="11">7,8-diamino-pelargonic acid aminotransferase</fullName>
        <shortName evidence="11">DAPA AT</shortName>
        <shortName evidence="11">DAPA aminotransferase</shortName>
    </alternativeName>
    <alternativeName>
        <fullName evidence="11">7,8-diaminononanoate synthase</fullName>
        <shortName evidence="11">DANS</shortName>
    </alternativeName>
    <alternativeName>
        <fullName evidence="11">Diaminopelargonic acid synthase</fullName>
    </alternativeName>
</protein>
<organism evidence="12">
    <name type="scientific">uncultured Solirubrobacteraceae bacterium</name>
    <dbReference type="NCBI Taxonomy" id="1162706"/>
    <lineage>
        <taxon>Bacteria</taxon>
        <taxon>Bacillati</taxon>
        <taxon>Actinomycetota</taxon>
        <taxon>Thermoleophilia</taxon>
        <taxon>Solirubrobacterales</taxon>
        <taxon>Solirubrobacteraceae</taxon>
        <taxon>environmental samples</taxon>
    </lineage>
</organism>
<comment type="function">
    <text evidence="11">Catalyzes the transfer of the alpha-amino group from S-adenosyl-L-methionine (SAM) to 7-keto-8-aminopelargonic acid (KAPA) to form 7,8-diaminopelargonic acid (DAPA). It is the only aminotransferase known to utilize SAM as an amino donor.</text>
</comment>
<evidence type="ECO:0000256" key="11">
    <source>
        <dbReference type="HAMAP-Rule" id="MF_00834"/>
    </source>
</evidence>
<dbReference type="InterPro" id="IPR015424">
    <property type="entry name" value="PyrdxlP-dep_Trfase"/>
</dbReference>
<dbReference type="InterPro" id="IPR049704">
    <property type="entry name" value="Aminotrans_3_PPA_site"/>
</dbReference>
<comment type="subunit">
    <text evidence="3 11">Homodimer.</text>
</comment>
<feature type="site" description="Participates in the substrate recognition with KAPA and in a stacking interaction with the adenine ring of SAM" evidence="11">
    <location>
        <position position="18"/>
    </location>
</feature>
<evidence type="ECO:0000256" key="5">
    <source>
        <dbReference type="ARBA" id="ARBA00022576"/>
    </source>
</evidence>
<accession>A0A6J4SIK2</accession>
<dbReference type="EC" id="2.6.1.62" evidence="11"/>
<dbReference type="NCBIfam" id="TIGR00508">
    <property type="entry name" value="bioA"/>
    <property type="match status" value="1"/>
</dbReference>
<evidence type="ECO:0000256" key="8">
    <source>
        <dbReference type="ARBA" id="ARBA00022756"/>
    </source>
</evidence>
<evidence type="ECO:0000256" key="4">
    <source>
        <dbReference type="ARBA" id="ARBA00022490"/>
    </source>
</evidence>
<dbReference type="InterPro" id="IPR015422">
    <property type="entry name" value="PyrdxlP-dep_Trfase_small"/>
</dbReference>
<reference evidence="12" key="1">
    <citation type="submission" date="2020-02" db="EMBL/GenBank/DDBJ databases">
        <authorList>
            <person name="Meier V. D."/>
        </authorList>
    </citation>
    <scope>NUCLEOTIDE SEQUENCE</scope>
    <source>
        <strain evidence="12">AVDCRST_MAG69</strain>
    </source>
</reference>
<dbReference type="SUPFAM" id="SSF53383">
    <property type="entry name" value="PLP-dependent transferases"/>
    <property type="match status" value="1"/>
</dbReference>
<keyword evidence="7 11" id="KW-0949">S-adenosyl-L-methionine</keyword>
<keyword evidence="6 11" id="KW-0808">Transferase</keyword>
<evidence type="ECO:0000256" key="7">
    <source>
        <dbReference type="ARBA" id="ARBA00022691"/>
    </source>
</evidence>
<evidence type="ECO:0000256" key="10">
    <source>
        <dbReference type="ARBA" id="ARBA00060970"/>
    </source>
</evidence>
<dbReference type="GO" id="GO:0005737">
    <property type="term" value="C:cytoplasm"/>
    <property type="evidence" value="ECO:0007669"/>
    <property type="project" value="UniProtKB-SubCell"/>
</dbReference>
<dbReference type="GO" id="GO:0004015">
    <property type="term" value="F:adenosylmethionine-8-amino-7-oxononanoate transaminase activity"/>
    <property type="evidence" value="ECO:0007669"/>
    <property type="project" value="UniProtKB-UniRule"/>
</dbReference>
<proteinExistence type="inferred from homology"/>
<keyword evidence="8 11" id="KW-0093">Biotin biosynthesis</keyword>
<evidence type="ECO:0000256" key="9">
    <source>
        <dbReference type="ARBA" id="ARBA00022898"/>
    </source>
</evidence>
<dbReference type="PIRSF" id="PIRSF000521">
    <property type="entry name" value="Transaminase_4ab_Lys_Orn"/>
    <property type="match status" value="1"/>
</dbReference>
<dbReference type="Pfam" id="PF00202">
    <property type="entry name" value="Aminotran_3"/>
    <property type="match status" value="1"/>
</dbReference>
<keyword evidence="9 11" id="KW-0663">Pyridoxal phosphate</keyword>
<keyword evidence="5 11" id="KW-0032">Aminotransferase</keyword>
<comment type="caution">
    <text evidence="11">Lacks conserved residue(s) required for the propagation of feature annotation.</text>
</comment>
<comment type="similarity">
    <text evidence="10 11">Belongs to the class-III pyridoxal-phosphate-dependent aminotransferase family. BioA subfamily.</text>
</comment>
<keyword evidence="4 11" id="KW-0963">Cytoplasm</keyword>
<evidence type="ECO:0000256" key="2">
    <source>
        <dbReference type="ARBA" id="ARBA00004496"/>
    </source>
</evidence>
<dbReference type="Gene3D" id="3.90.1150.10">
    <property type="entry name" value="Aspartate Aminotransferase, domain 1"/>
    <property type="match status" value="1"/>
</dbReference>
<evidence type="ECO:0000256" key="6">
    <source>
        <dbReference type="ARBA" id="ARBA00022679"/>
    </source>
</evidence>
<dbReference type="EMBL" id="CADCVP010000196">
    <property type="protein sequence ID" value="CAA9500310.1"/>
    <property type="molecule type" value="Genomic_DNA"/>
</dbReference>
<dbReference type="PANTHER" id="PTHR42684:SF17">
    <property type="entry name" value="ADENOSYLMETHIONINE-8-AMINO-7-OXONONANOATE AMINOTRANSFERASE"/>
    <property type="match status" value="1"/>
</dbReference>
<dbReference type="InterPro" id="IPR005815">
    <property type="entry name" value="BioA"/>
</dbReference>
<dbReference type="PANTHER" id="PTHR42684">
    <property type="entry name" value="ADENOSYLMETHIONINE-8-AMINO-7-OXONONANOATE AMINOTRANSFERASE"/>
    <property type="match status" value="1"/>
</dbReference>
<dbReference type="GO" id="GO:0030170">
    <property type="term" value="F:pyridoxal phosphate binding"/>
    <property type="evidence" value="ECO:0007669"/>
    <property type="project" value="UniProtKB-UniRule"/>
</dbReference>
<comment type="pathway">
    <text evidence="11">Cofactor biosynthesis; biotin biosynthesis; 7,8-diaminononanoate from 8-amino-7-oxononanoate (SAM route): step 1/1.</text>
</comment>
<dbReference type="InterPro" id="IPR015421">
    <property type="entry name" value="PyrdxlP-dep_Trfase_major"/>
</dbReference>
<dbReference type="FunFam" id="3.40.640.10:FF:000078">
    <property type="entry name" value="Adenosylmethionine-8-amino-7-oxononanoate aminotransferase"/>
    <property type="match status" value="1"/>
</dbReference>
<dbReference type="UniPathway" id="UPA00078">
    <property type="reaction ID" value="UER00160"/>
</dbReference>
<sequence length="436" mass="47491">MDTAALVAADRRHIWHPFTQQRGWEQEPPVLIESASGTTLRDTDGNAYIDGVSSLWCNVHGHRHPAIDAAVRDQLDRVAHTTMLGLSHPPAIRLAERLVELSPPGLERVFYSDNGSTATEVAVKIAFQHWQHRGETRRTGFICLRDAYHGDTLGSVSVGGIEVFHAAFRPLLFETWPAEPGDVADMRRLLEAHRDEVAAVILEPLVQGAAGMLVHPPGYLRAVRELCDEFGVLMICDEVAVGLGRTGTMFACEQEDVAPDLLCLAKGITGGYLPLAATLTTEAVYESFLGEHEELKTFFHGHTYTGNPLACAAALATLEVFETEKTLERLAERIDELGKLLAGLVEPLPQVAEVRRRGFMTGIEIGGFDPADRMGHRVTLEARRRGAIIRPLGDVVVLMPPLAIAADELRRLVEITAAAITAAASSRETLSAIQSS</sequence>
<evidence type="ECO:0000256" key="1">
    <source>
        <dbReference type="ARBA" id="ARBA00001933"/>
    </source>
</evidence>
<feature type="binding site" evidence="11">
    <location>
        <begin position="115"/>
        <end position="116"/>
    </location>
    <ligand>
        <name>pyridoxal 5'-phosphate</name>
        <dbReference type="ChEBI" id="CHEBI:597326"/>
    </ligand>
</feature>
<evidence type="ECO:0000313" key="12">
    <source>
        <dbReference type="EMBL" id="CAA9500310.1"/>
    </source>
</evidence>
<dbReference type="CDD" id="cd00610">
    <property type="entry name" value="OAT_like"/>
    <property type="match status" value="1"/>
</dbReference>
<comment type="cofactor">
    <cofactor evidence="1 11">
        <name>pyridoxal 5'-phosphate</name>
        <dbReference type="ChEBI" id="CHEBI:597326"/>
    </cofactor>
</comment>
<dbReference type="PROSITE" id="PS00600">
    <property type="entry name" value="AA_TRANSFER_CLASS_3"/>
    <property type="match status" value="1"/>
</dbReference>
<evidence type="ECO:0000256" key="3">
    <source>
        <dbReference type="ARBA" id="ARBA00011738"/>
    </source>
</evidence>
<feature type="binding site" evidence="11">
    <location>
        <position position="266"/>
    </location>
    <ligand>
        <name>substrate</name>
    </ligand>
</feature>
<feature type="binding site" evidence="11">
    <location>
        <begin position="302"/>
        <end position="303"/>
    </location>
    <ligand>
        <name>pyridoxal 5'-phosphate</name>
        <dbReference type="ChEBI" id="CHEBI:597326"/>
    </ligand>
</feature>
<feature type="binding site" evidence="11">
    <location>
        <position position="390"/>
    </location>
    <ligand>
        <name>substrate</name>
    </ligand>
</feature>
<feature type="binding site" evidence="11">
    <location>
        <position position="301"/>
    </location>
    <ligand>
        <name>substrate</name>
    </ligand>
</feature>